<sequence>MRKLILLMGFLYLGLSTSMAQQDPVFSHFMFNPYYNSPALTAFDGLSSISLISRNQWTGYDPSFESEGGAPTTQFFNYTAPLHYKKAPMGIGGTFIYDQFGPRQDVYVQMSLSYHLDMPRGRFSLGLRPSVSRRVLDYSKLVTVDPTDLDQTQVQSQMMPDLAAGLAYSSHDYMIAFGIDHLLTPSFDFGYGEAPTQSNRQEMVYSLYATYSYLMSEYVELKPAILARTNISGFSYDISVRAVYMTKVWAGLSYRDSEAITVLLGYSFFGDKSLSLGYSFDYIVNDREYKQSTSHELYVHYNLPTLNGRTKKIIRTPRFRF</sequence>
<dbReference type="RefSeq" id="WP_262311182.1">
    <property type="nucleotide sequence ID" value="NZ_CP106679.1"/>
</dbReference>
<dbReference type="Proteomes" id="UP001065174">
    <property type="component" value="Chromosome"/>
</dbReference>
<evidence type="ECO:0000313" key="2">
    <source>
        <dbReference type="EMBL" id="UXP33755.1"/>
    </source>
</evidence>
<dbReference type="InterPro" id="IPR019861">
    <property type="entry name" value="PorP/SprF_Bacteroidetes"/>
</dbReference>
<dbReference type="NCBIfam" id="TIGR03519">
    <property type="entry name" value="T9SS_PorP_fam"/>
    <property type="match status" value="1"/>
</dbReference>
<feature type="signal peptide" evidence="1">
    <location>
        <begin position="1"/>
        <end position="20"/>
    </location>
</feature>
<gene>
    <name evidence="2" type="ORF">N6H18_07285</name>
</gene>
<feature type="chain" id="PRO_5045779364" evidence="1">
    <location>
        <begin position="21"/>
        <end position="321"/>
    </location>
</feature>
<accession>A0ABY6CTB0</accession>
<organism evidence="2 3">
    <name type="scientific">Reichenbachiella agarivorans</name>
    <dbReference type="NCBI Taxonomy" id="2979464"/>
    <lineage>
        <taxon>Bacteria</taxon>
        <taxon>Pseudomonadati</taxon>
        <taxon>Bacteroidota</taxon>
        <taxon>Cytophagia</taxon>
        <taxon>Cytophagales</taxon>
        <taxon>Reichenbachiellaceae</taxon>
        <taxon>Reichenbachiella</taxon>
    </lineage>
</organism>
<protein>
    <submittedName>
        <fullName evidence="2">PorP/SprF family type IX secretion system membrane protein</fullName>
    </submittedName>
</protein>
<dbReference type="Pfam" id="PF11751">
    <property type="entry name" value="PorP_SprF"/>
    <property type="match status" value="1"/>
</dbReference>
<reference evidence="2" key="1">
    <citation type="submission" date="2022-09" db="EMBL/GenBank/DDBJ databases">
        <title>Comparative genomics and taxonomic characterization of three novel marine species of genus Reichenbachiella exhibiting antioxidant and polysaccharide degradation activities.</title>
        <authorList>
            <person name="Muhammad N."/>
            <person name="Lee Y.-J."/>
            <person name="Ko J."/>
            <person name="Kim S.-G."/>
        </authorList>
    </citation>
    <scope>NUCLEOTIDE SEQUENCE</scope>
    <source>
        <strain evidence="2">BKB1-1</strain>
    </source>
</reference>
<dbReference type="EMBL" id="CP106679">
    <property type="protein sequence ID" value="UXP33755.1"/>
    <property type="molecule type" value="Genomic_DNA"/>
</dbReference>
<proteinExistence type="predicted"/>
<evidence type="ECO:0000256" key="1">
    <source>
        <dbReference type="SAM" id="SignalP"/>
    </source>
</evidence>
<evidence type="ECO:0000313" key="3">
    <source>
        <dbReference type="Proteomes" id="UP001065174"/>
    </source>
</evidence>
<keyword evidence="1" id="KW-0732">Signal</keyword>
<keyword evidence="3" id="KW-1185">Reference proteome</keyword>
<name>A0ABY6CTB0_9BACT</name>